<dbReference type="Pfam" id="PF14093">
    <property type="entry name" value="DUF4271"/>
    <property type="match status" value="1"/>
</dbReference>
<proteinExistence type="predicted"/>
<reference evidence="3 4" key="1">
    <citation type="submission" date="2018-06" db="EMBL/GenBank/DDBJ databases">
        <title>Genomic Encyclopedia of Archaeal and Bacterial Type Strains, Phase II (KMG-II): from individual species to whole genera.</title>
        <authorList>
            <person name="Goeker M."/>
        </authorList>
    </citation>
    <scope>NUCLEOTIDE SEQUENCE [LARGE SCALE GENOMIC DNA]</scope>
    <source>
        <strain evidence="3 4">DSM 23241</strain>
    </source>
</reference>
<accession>A0A2W7RPG3</accession>
<keyword evidence="1" id="KW-0472">Membrane</keyword>
<dbReference type="Proteomes" id="UP000249720">
    <property type="component" value="Unassembled WGS sequence"/>
</dbReference>
<dbReference type="AlphaFoldDB" id="A0A2W7RPG3"/>
<feature type="transmembrane region" description="Helical" evidence="1">
    <location>
        <begin position="259"/>
        <end position="282"/>
    </location>
</feature>
<evidence type="ECO:0000256" key="2">
    <source>
        <dbReference type="SAM" id="SignalP"/>
    </source>
</evidence>
<dbReference type="EMBL" id="QKZV01000005">
    <property type="protein sequence ID" value="PZX62221.1"/>
    <property type="molecule type" value="Genomic_DNA"/>
</dbReference>
<keyword evidence="4" id="KW-1185">Reference proteome</keyword>
<organism evidence="3 4">
    <name type="scientific">Hydrotalea sandarakina</name>
    <dbReference type="NCBI Taxonomy" id="1004304"/>
    <lineage>
        <taxon>Bacteria</taxon>
        <taxon>Pseudomonadati</taxon>
        <taxon>Bacteroidota</taxon>
        <taxon>Chitinophagia</taxon>
        <taxon>Chitinophagales</taxon>
        <taxon>Chitinophagaceae</taxon>
        <taxon>Hydrotalea</taxon>
    </lineage>
</organism>
<name>A0A2W7RPG3_9BACT</name>
<dbReference type="OrthoDB" id="1494583at2"/>
<sequence length="351" mass="40256">MQRKAILFCCIYVLLVWVNAQAQTDTDKQLPVIQQLNSHRPALESTMVKPAAKKTKRTIIADSVKFSKVDTNNKKTIDTINTSQNNAVVKDSIAQLTTQTPAVKQIDTGTYAKWMPAPFLPFNQPPFYQITAYKKIIDKDDLFYVLCGVLFYLALLRQLFSKYFNSLFAYFFQTSYRQKQMREQMAQGQLSALLFNILFIVNGGLYAALVAQFYGISIASFWWIVLYSSILLVVIYGGKFVLLQSAGWIFGIKQAANQYIFIVLLINKVAAIFLIPIIWLLAFSTHTIAAIALQVSFGLLAFLWLYRFFISLSAFRRELKMNGLHFFLYICAVEIIPVLCLYRLMFLYLQK</sequence>
<dbReference type="InterPro" id="IPR025367">
    <property type="entry name" value="DUF4271"/>
</dbReference>
<keyword evidence="1" id="KW-0812">Transmembrane</keyword>
<evidence type="ECO:0000313" key="3">
    <source>
        <dbReference type="EMBL" id="PZX62221.1"/>
    </source>
</evidence>
<evidence type="ECO:0000256" key="1">
    <source>
        <dbReference type="SAM" id="Phobius"/>
    </source>
</evidence>
<dbReference type="RefSeq" id="WP_111295264.1">
    <property type="nucleotide sequence ID" value="NZ_QKZV01000005.1"/>
</dbReference>
<feature type="chain" id="PRO_5016017127" evidence="2">
    <location>
        <begin position="23"/>
        <end position="351"/>
    </location>
</feature>
<evidence type="ECO:0000313" key="4">
    <source>
        <dbReference type="Proteomes" id="UP000249720"/>
    </source>
</evidence>
<feature type="transmembrane region" description="Helical" evidence="1">
    <location>
        <begin position="220"/>
        <end position="238"/>
    </location>
</feature>
<feature type="transmembrane region" description="Helical" evidence="1">
    <location>
        <begin position="142"/>
        <end position="172"/>
    </location>
</feature>
<feature type="transmembrane region" description="Helical" evidence="1">
    <location>
        <begin position="326"/>
        <end position="349"/>
    </location>
</feature>
<protein>
    <submittedName>
        <fullName evidence="3">Uncharacterized protein DUF4271</fullName>
    </submittedName>
</protein>
<keyword evidence="1" id="KW-1133">Transmembrane helix</keyword>
<comment type="caution">
    <text evidence="3">The sequence shown here is derived from an EMBL/GenBank/DDBJ whole genome shotgun (WGS) entry which is preliminary data.</text>
</comment>
<feature type="signal peptide" evidence="2">
    <location>
        <begin position="1"/>
        <end position="22"/>
    </location>
</feature>
<feature type="transmembrane region" description="Helical" evidence="1">
    <location>
        <begin position="193"/>
        <end position="214"/>
    </location>
</feature>
<keyword evidence="2" id="KW-0732">Signal</keyword>
<feature type="transmembrane region" description="Helical" evidence="1">
    <location>
        <begin position="288"/>
        <end position="306"/>
    </location>
</feature>
<gene>
    <name evidence="3" type="ORF">LX80_01701</name>
</gene>